<proteinExistence type="predicted"/>
<name>X1PJ13_9ZZZZ</name>
<accession>X1PJ13</accession>
<dbReference type="AlphaFoldDB" id="X1PJ13"/>
<feature type="non-terminal residue" evidence="1">
    <location>
        <position position="1"/>
    </location>
</feature>
<dbReference type="EMBL" id="BARV01042034">
    <property type="protein sequence ID" value="GAI56302.1"/>
    <property type="molecule type" value="Genomic_DNA"/>
</dbReference>
<organism evidence="1">
    <name type="scientific">marine sediment metagenome</name>
    <dbReference type="NCBI Taxonomy" id="412755"/>
    <lineage>
        <taxon>unclassified sequences</taxon>
        <taxon>metagenomes</taxon>
        <taxon>ecological metagenomes</taxon>
    </lineage>
</organism>
<evidence type="ECO:0000313" key="1">
    <source>
        <dbReference type="EMBL" id="GAI56302.1"/>
    </source>
</evidence>
<protein>
    <submittedName>
        <fullName evidence="1">Uncharacterized protein</fullName>
    </submittedName>
</protein>
<reference evidence="1" key="1">
    <citation type="journal article" date="2014" name="Front. Microbiol.">
        <title>High frequency of phylogenetically diverse reductive dehalogenase-homologous genes in deep subseafloor sedimentary metagenomes.</title>
        <authorList>
            <person name="Kawai M."/>
            <person name="Futagami T."/>
            <person name="Toyoda A."/>
            <person name="Takaki Y."/>
            <person name="Nishi S."/>
            <person name="Hori S."/>
            <person name="Arai W."/>
            <person name="Tsubouchi T."/>
            <person name="Morono Y."/>
            <person name="Uchiyama I."/>
            <person name="Ito T."/>
            <person name="Fujiyama A."/>
            <person name="Inagaki F."/>
            <person name="Takami H."/>
        </authorList>
    </citation>
    <scope>NUCLEOTIDE SEQUENCE</scope>
    <source>
        <strain evidence="1">Expedition CK06-06</strain>
    </source>
</reference>
<sequence>EAYRYIKSGTSRIDELSEEDWKSFRHHAQDLNLKVPSAEQILDVLKQDRLDLTSIIINTPNGKEWLESELDKAKEKLGV</sequence>
<comment type="caution">
    <text evidence="1">The sequence shown here is derived from an EMBL/GenBank/DDBJ whole genome shotgun (WGS) entry which is preliminary data.</text>
</comment>
<gene>
    <name evidence="1" type="ORF">S06H3_63385</name>
</gene>